<feature type="region of interest" description="Disordered" evidence="1">
    <location>
        <begin position="57"/>
        <end position="162"/>
    </location>
</feature>
<dbReference type="EMBL" id="JARJCM010000215">
    <property type="protein sequence ID" value="KAJ7022170.1"/>
    <property type="molecule type" value="Genomic_DNA"/>
</dbReference>
<organism evidence="2 3">
    <name type="scientific">Mycena alexandri</name>
    <dbReference type="NCBI Taxonomy" id="1745969"/>
    <lineage>
        <taxon>Eukaryota</taxon>
        <taxon>Fungi</taxon>
        <taxon>Dikarya</taxon>
        <taxon>Basidiomycota</taxon>
        <taxon>Agaricomycotina</taxon>
        <taxon>Agaricomycetes</taxon>
        <taxon>Agaricomycetidae</taxon>
        <taxon>Agaricales</taxon>
        <taxon>Marasmiineae</taxon>
        <taxon>Mycenaceae</taxon>
        <taxon>Mycena</taxon>
    </lineage>
</organism>
<accession>A0AAD6S789</accession>
<evidence type="ECO:0000256" key="1">
    <source>
        <dbReference type="SAM" id="MobiDB-lite"/>
    </source>
</evidence>
<dbReference type="Proteomes" id="UP001218188">
    <property type="component" value="Unassembled WGS sequence"/>
</dbReference>
<comment type="caution">
    <text evidence="2">The sequence shown here is derived from an EMBL/GenBank/DDBJ whole genome shotgun (WGS) entry which is preliminary data.</text>
</comment>
<feature type="region of interest" description="Disordered" evidence="1">
    <location>
        <begin position="1"/>
        <end position="27"/>
    </location>
</feature>
<dbReference type="AlphaFoldDB" id="A0AAD6S789"/>
<feature type="compositionally biased region" description="Polar residues" evidence="1">
    <location>
        <begin position="63"/>
        <end position="78"/>
    </location>
</feature>
<keyword evidence="3" id="KW-1185">Reference proteome</keyword>
<protein>
    <submittedName>
        <fullName evidence="2">Uncharacterized protein</fullName>
    </submittedName>
</protein>
<name>A0AAD6S789_9AGAR</name>
<feature type="compositionally biased region" description="Basic and acidic residues" evidence="1">
    <location>
        <begin position="125"/>
        <end position="134"/>
    </location>
</feature>
<gene>
    <name evidence="2" type="ORF">C8F04DRAFT_1272885</name>
</gene>
<evidence type="ECO:0000313" key="3">
    <source>
        <dbReference type="Proteomes" id="UP001218188"/>
    </source>
</evidence>
<feature type="compositionally biased region" description="Low complexity" evidence="1">
    <location>
        <begin position="145"/>
        <end position="160"/>
    </location>
</feature>
<feature type="compositionally biased region" description="Basic and acidic residues" evidence="1">
    <location>
        <begin position="203"/>
        <end position="223"/>
    </location>
</feature>
<reference evidence="2" key="1">
    <citation type="submission" date="2023-03" db="EMBL/GenBank/DDBJ databases">
        <title>Massive genome expansion in bonnet fungi (Mycena s.s.) driven by repeated elements and novel gene families across ecological guilds.</title>
        <authorList>
            <consortium name="Lawrence Berkeley National Laboratory"/>
            <person name="Harder C.B."/>
            <person name="Miyauchi S."/>
            <person name="Viragh M."/>
            <person name="Kuo A."/>
            <person name="Thoen E."/>
            <person name="Andreopoulos B."/>
            <person name="Lu D."/>
            <person name="Skrede I."/>
            <person name="Drula E."/>
            <person name="Henrissat B."/>
            <person name="Morin E."/>
            <person name="Kohler A."/>
            <person name="Barry K."/>
            <person name="LaButti K."/>
            <person name="Morin E."/>
            <person name="Salamov A."/>
            <person name="Lipzen A."/>
            <person name="Mereny Z."/>
            <person name="Hegedus B."/>
            <person name="Baldrian P."/>
            <person name="Stursova M."/>
            <person name="Weitz H."/>
            <person name="Taylor A."/>
            <person name="Grigoriev I.V."/>
            <person name="Nagy L.G."/>
            <person name="Martin F."/>
            <person name="Kauserud H."/>
        </authorList>
    </citation>
    <scope>NUCLEOTIDE SEQUENCE</scope>
    <source>
        <strain evidence="2">CBHHK200</strain>
    </source>
</reference>
<feature type="region of interest" description="Disordered" evidence="1">
    <location>
        <begin position="200"/>
        <end position="249"/>
    </location>
</feature>
<proteinExistence type="predicted"/>
<evidence type="ECO:0000313" key="2">
    <source>
        <dbReference type="EMBL" id="KAJ7022170.1"/>
    </source>
</evidence>
<feature type="compositionally biased region" description="Basic and acidic residues" evidence="1">
    <location>
        <begin position="1"/>
        <end position="25"/>
    </location>
</feature>
<sequence>MKSEKGEEEGRERYREETAPVDRRQPAPSLQMDAVWLGEGCMGRARNWARGRALAAASGVLGDSTQMGTASVSASERSATPPVEVSAPCRKDVERGRRGTRAAGQVRGGSAPGADATAAEGEDGEGTKKMEGRMTHVPSIRGRRPQTPSTSSQSSKPPTTCAIGSVRNYLLSLPDECAPVPSAGPLSISSFSSIPDLRAAAHTAKEKEKKVEQRGCNRADAVDYGRQGEAARDYPSSSSREGGGGGRER</sequence>